<protein>
    <recommendedName>
        <fullName evidence="3">Nephrocystin 3-like N-terminal domain-containing protein</fullName>
    </recommendedName>
</protein>
<gene>
    <name evidence="4" type="ORF">NA56DRAFT_756828</name>
</gene>
<dbReference type="InterPro" id="IPR027417">
    <property type="entry name" value="P-loop_NTPase"/>
</dbReference>
<name>A0A2J6PDP4_9HELO</name>
<dbReference type="PANTHER" id="PTHR10039">
    <property type="entry name" value="AMELOGENIN"/>
    <property type="match status" value="1"/>
</dbReference>
<dbReference type="InterPro" id="IPR036770">
    <property type="entry name" value="Ankyrin_rpt-contain_sf"/>
</dbReference>
<reference evidence="4 5" key="1">
    <citation type="submission" date="2016-05" db="EMBL/GenBank/DDBJ databases">
        <title>A degradative enzymes factory behind the ericoid mycorrhizal symbiosis.</title>
        <authorList>
            <consortium name="DOE Joint Genome Institute"/>
            <person name="Martino E."/>
            <person name="Morin E."/>
            <person name="Grelet G."/>
            <person name="Kuo A."/>
            <person name="Kohler A."/>
            <person name="Daghino S."/>
            <person name="Barry K."/>
            <person name="Choi C."/>
            <person name="Cichocki N."/>
            <person name="Clum A."/>
            <person name="Copeland A."/>
            <person name="Hainaut M."/>
            <person name="Haridas S."/>
            <person name="Labutti K."/>
            <person name="Lindquist E."/>
            <person name="Lipzen A."/>
            <person name="Khouja H.-R."/>
            <person name="Murat C."/>
            <person name="Ohm R."/>
            <person name="Olson A."/>
            <person name="Spatafora J."/>
            <person name="Veneault-Fourrey C."/>
            <person name="Henrissat B."/>
            <person name="Grigoriev I."/>
            <person name="Martin F."/>
            <person name="Perotto S."/>
        </authorList>
    </citation>
    <scope>NUCLEOTIDE SEQUENCE [LARGE SCALE GENOMIC DNA]</scope>
    <source>
        <strain evidence="4 5">UAMH 7357</strain>
    </source>
</reference>
<keyword evidence="1" id="KW-0677">Repeat</keyword>
<proteinExistence type="predicted"/>
<dbReference type="Proteomes" id="UP000235672">
    <property type="component" value="Unassembled WGS sequence"/>
</dbReference>
<organism evidence="4 5">
    <name type="scientific">Hyaloscypha hepaticicola</name>
    <dbReference type="NCBI Taxonomy" id="2082293"/>
    <lineage>
        <taxon>Eukaryota</taxon>
        <taxon>Fungi</taxon>
        <taxon>Dikarya</taxon>
        <taxon>Ascomycota</taxon>
        <taxon>Pezizomycotina</taxon>
        <taxon>Leotiomycetes</taxon>
        <taxon>Helotiales</taxon>
        <taxon>Hyaloscyphaceae</taxon>
        <taxon>Hyaloscypha</taxon>
    </lineage>
</organism>
<accession>A0A2J6PDP4</accession>
<dbReference type="Pfam" id="PF00023">
    <property type="entry name" value="Ank"/>
    <property type="match status" value="1"/>
</dbReference>
<dbReference type="STRING" id="1745343.A0A2J6PDP4"/>
<dbReference type="InterPro" id="IPR056884">
    <property type="entry name" value="NPHP3-like_N"/>
</dbReference>
<dbReference type="InterPro" id="IPR002110">
    <property type="entry name" value="Ankyrin_rpt"/>
</dbReference>
<feature type="repeat" description="ANK" evidence="2">
    <location>
        <begin position="835"/>
        <end position="864"/>
    </location>
</feature>
<dbReference type="OrthoDB" id="1577640at2759"/>
<dbReference type="Gene3D" id="1.25.40.20">
    <property type="entry name" value="Ankyrin repeat-containing domain"/>
    <property type="match status" value="1"/>
</dbReference>
<dbReference type="EMBL" id="KZ613563">
    <property type="protein sequence ID" value="PMD12124.1"/>
    <property type="molecule type" value="Genomic_DNA"/>
</dbReference>
<sequence length="898" mass="102353">MDGLSVAASVISLLQIAQSVGLLLKDAYRNVRHARSQIENIYDSVISLETIVKGLDGLVESRGMEMMNVALLEDPQGPLKRALCELKIIKKRLEVQALGDSLFGKVKLSVKESVKRSFHWPFEKEETLMIVEKLENFKSSLLMDATINTLAIQFQQNDLVRDIKNDLMLAQTEIWRQRVIGWLSRDVPDPSFEHNIALKKHEGATGSWLVHGDDLKLWLTAPNSYLWIHGNAGAGKSILWQVPLCSLTLAAMPCLDLRTHSARVINKNNSSTVIFHVQEMCKNEPGWAFGYWYFTFRDLGSQKVDNFLRSLIINLCSQRRDTPAILAREYTQANHGNLSPSTNSLMDMLNSVLDGFENVYILMDALDECPKHSADQDRERDELLERIREICSWDNSCLHILTTSRKEKDIEESLTDLSRNITNFQVITVHGGHVEHDIRTYIQRKLAAHQFKTWQPKLKAEVQEKLATQADGMFRLVALQLQELLKSTSIAKIKRALNNLPKTLDEFYDRILRDIPDDEQHRASVALQWLAFSTRPLSLPELAEAIIINAQQPPYLDPEERFMNESQIFDFLPAGLVRAAKPKSKSKRIKKNTLGEWVHEEDENEVPLVEFSHFSVLEYLKSTRMSLDLRAMYHVEDIAAHRMIAESCLGYILHMGRNEKSLAEEVLRYFHSTNPYTWRTQADSTTMFVPQQGEDHRANSNGLDNERVCMRLDHSYVLAAYANTAWHYHLTQLGDVREGNVRRLALEFLTLSNPSWLLWCYFFFVDYIPVRKGQGARFERPELFFPNSVLDGVASRLFIHPVTWISWLGFASLLEEALKGYPDISNLEVTPCLGSALHAASFRGHVKIVKILLAALADPNQRGGYFDTPLEAASAGGFDEIITILRNAGSRRLRTTLI</sequence>
<evidence type="ECO:0000313" key="5">
    <source>
        <dbReference type="Proteomes" id="UP000235672"/>
    </source>
</evidence>
<dbReference type="Gene3D" id="3.40.50.300">
    <property type="entry name" value="P-loop containing nucleotide triphosphate hydrolases"/>
    <property type="match status" value="1"/>
</dbReference>
<dbReference type="PROSITE" id="PS50088">
    <property type="entry name" value="ANK_REPEAT"/>
    <property type="match status" value="1"/>
</dbReference>
<evidence type="ECO:0000313" key="4">
    <source>
        <dbReference type="EMBL" id="PMD12124.1"/>
    </source>
</evidence>
<dbReference type="AlphaFoldDB" id="A0A2J6PDP4"/>
<feature type="domain" description="Nephrocystin 3-like N-terminal" evidence="3">
    <location>
        <begin position="205"/>
        <end position="240"/>
    </location>
</feature>
<feature type="domain" description="Nephrocystin 3-like N-terminal" evidence="3">
    <location>
        <begin position="270"/>
        <end position="405"/>
    </location>
</feature>
<dbReference type="SUPFAM" id="SSF48403">
    <property type="entry name" value="Ankyrin repeat"/>
    <property type="match status" value="1"/>
</dbReference>
<keyword evidence="5" id="KW-1185">Reference proteome</keyword>
<keyword evidence="2" id="KW-0040">ANK repeat</keyword>
<dbReference type="SUPFAM" id="SSF52540">
    <property type="entry name" value="P-loop containing nucleoside triphosphate hydrolases"/>
    <property type="match status" value="1"/>
</dbReference>
<evidence type="ECO:0000259" key="3">
    <source>
        <dbReference type="Pfam" id="PF24883"/>
    </source>
</evidence>
<dbReference type="PANTHER" id="PTHR10039:SF16">
    <property type="entry name" value="GPI INOSITOL-DEACYLASE"/>
    <property type="match status" value="1"/>
</dbReference>
<evidence type="ECO:0000256" key="1">
    <source>
        <dbReference type="ARBA" id="ARBA00022737"/>
    </source>
</evidence>
<dbReference type="Pfam" id="PF24883">
    <property type="entry name" value="NPHP3_N"/>
    <property type="match status" value="2"/>
</dbReference>
<evidence type="ECO:0000256" key="2">
    <source>
        <dbReference type="PROSITE-ProRule" id="PRU00023"/>
    </source>
</evidence>